<dbReference type="Proteomes" id="UP000824533">
    <property type="component" value="Linkage Group LG16"/>
</dbReference>
<gene>
    <name evidence="1" type="ORF">K1T71_009062</name>
</gene>
<evidence type="ECO:0000313" key="2">
    <source>
        <dbReference type="Proteomes" id="UP000824533"/>
    </source>
</evidence>
<proteinExistence type="predicted"/>
<comment type="caution">
    <text evidence="1">The sequence shown here is derived from an EMBL/GenBank/DDBJ whole genome shotgun (WGS) entry which is preliminary data.</text>
</comment>
<accession>A0ACC1CTP6</accession>
<organism evidence="1 2">
    <name type="scientific">Dendrolimus kikuchii</name>
    <dbReference type="NCBI Taxonomy" id="765133"/>
    <lineage>
        <taxon>Eukaryota</taxon>
        <taxon>Metazoa</taxon>
        <taxon>Ecdysozoa</taxon>
        <taxon>Arthropoda</taxon>
        <taxon>Hexapoda</taxon>
        <taxon>Insecta</taxon>
        <taxon>Pterygota</taxon>
        <taxon>Neoptera</taxon>
        <taxon>Endopterygota</taxon>
        <taxon>Lepidoptera</taxon>
        <taxon>Glossata</taxon>
        <taxon>Ditrysia</taxon>
        <taxon>Bombycoidea</taxon>
        <taxon>Lasiocampidae</taxon>
        <taxon>Dendrolimus</taxon>
    </lineage>
</organism>
<sequence>MSLDIHGHETLTIKVGEDFLKQVDKFRYLGNTVTSKGALSGSSVIRVAPNCPCLGREARREGSAHPWGRAGRGGVRSKAPFRRSSSKLTRWRELIQKQDHESAVVRLMSARQGSLPLLQSKLAITLIS</sequence>
<reference evidence="1 2" key="1">
    <citation type="journal article" date="2021" name="Front. Genet.">
        <title>Chromosome-Level Genome Assembly Reveals Significant Gene Expansion in the Toll and IMD Signaling Pathways of Dendrolimus kikuchii.</title>
        <authorList>
            <person name="Zhou J."/>
            <person name="Wu P."/>
            <person name="Xiong Z."/>
            <person name="Liu N."/>
            <person name="Zhao N."/>
            <person name="Ji M."/>
            <person name="Qiu Y."/>
            <person name="Yang B."/>
        </authorList>
    </citation>
    <scope>NUCLEOTIDE SEQUENCE [LARGE SCALE GENOMIC DNA]</scope>
    <source>
        <strain evidence="1">Ann1</strain>
    </source>
</reference>
<evidence type="ECO:0000313" key="1">
    <source>
        <dbReference type="EMBL" id="KAJ0174921.1"/>
    </source>
</evidence>
<dbReference type="EMBL" id="CM034402">
    <property type="protein sequence ID" value="KAJ0174921.1"/>
    <property type="molecule type" value="Genomic_DNA"/>
</dbReference>
<name>A0ACC1CTP6_9NEOP</name>
<keyword evidence="2" id="KW-1185">Reference proteome</keyword>
<protein>
    <submittedName>
        <fullName evidence="1">Uncharacterized protein</fullName>
    </submittedName>
</protein>